<dbReference type="PANTHER" id="PTHR43785">
    <property type="entry name" value="GAMMA-GLUTAMYLPUTRESCINE SYNTHETASE"/>
    <property type="match status" value="1"/>
</dbReference>
<feature type="domain" description="GS catalytic" evidence="5">
    <location>
        <begin position="52"/>
        <end position="111"/>
    </location>
</feature>
<dbReference type="EMBL" id="BAAAGX010000014">
    <property type="protein sequence ID" value="GAA0248654.1"/>
    <property type="molecule type" value="Genomic_DNA"/>
</dbReference>
<dbReference type="SUPFAM" id="SSF55931">
    <property type="entry name" value="Glutamine synthetase/guanido kinase"/>
    <property type="match status" value="1"/>
</dbReference>
<evidence type="ECO:0000256" key="3">
    <source>
        <dbReference type="RuleBase" id="RU000384"/>
    </source>
</evidence>
<protein>
    <recommendedName>
        <fullName evidence="5">GS catalytic domain-containing protein</fullName>
    </recommendedName>
</protein>
<dbReference type="InterPro" id="IPR014746">
    <property type="entry name" value="Gln_synth/guanido_kin_cat_dom"/>
</dbReference>
<dbReference type="Gene3D" id="3.30.590.10">
    <property type="entry name" value="Glutamine synthetase/guanido kinase, catalytic domain"/>
    <property type="match status" value="1"/>
</dbReference>
<evidence type="ECO:0000256" key="2">
    <source>
        <dbReference type="ARBA" id="ARBA00022598"/>
    </source>
</evidence>
<evidence type="ECO:0000313" key="7">
    <source>
        <dbReference type="Proteomes" id="UP001500967"/>
    </source>
</evidence>
<dbReference type="PANTHER" id="PTHR43785:SF12">
    <property type="entry name" value="TYPE-1 GLUTAMINE SYNTHETASE 2"/>
    <property type="match status" value="1"/>
</dbReference>
<feature type="region of interest" description="Disordered" evidence="4">
    <location>
        <begin position="87"/>
        <end position="135"/>
    </location>
</feature>
<name>A0ABN0UF97_9ACTN</name>
<comment type="caution">
    <text evidence="6">The sequence shown here is derived from an EMBL/GenBank/DDBJ whole genome shotgun (WGS) entry which is preliminary data.</text>
</comment>
<accession>A0ABN0UF97</accession>
<comment type="similarity">
    <text evidence="1 3">Belongs to the glutamine synthetase family.</text>
</comment>
<keyword evidence="2" id="KW-0436">Ligase</keyword>
<gene>
    <name evidence="6" type="ORF">GCM10009539_37430</name>
</gene>
<dbReference type="Proteomes" id="UP001500967">
    <property type="component" value="Unassembled WGS sequence"/>
</dbReference>
<dbReference type="InterPro" id="IPR008146">
    <property type="entry name" value="Gln_synth_cat_dom"/>
</dbReference>
<organism evidence="6 7">
    <name type="scientific">Cryptosporangium japonicum</name>
    <dbReference type="NCBI Taxonomy" id="80872"/>
    <lineage>
        <taxon>Bacteria</taxon>
        <taxon>Bacillati</taxon>
        <taxon>Actinomycetota</taxon>
        <taxon>Actinomycetes</taxon>
        <taxon>Cryptosporangiales</taxon>
        <taxon>Cryptosporangiaceae</taxon>
        <taxon>Cryptosporangium</taxon>
    </lineage>
</organism>
<evidence type="ECO:0000256" key="4">
    <source>
        <dbReference type="SAM" id="MobiDB-lite"/>
    </source>
</evidence>
<keyword evidence="7" id="KW-1185">Reference proteome</keyword>
<dbReference type="Pfam" id="PF00120">
    <property type="entry name" value="Gln-synt_C"/>
    <property type="match status" value="1"/>
</dbReference>
<dbReference type="RefSeq" id="WP_344650111.1">
    <property type="nucleotide sequence ID" value="NZ_BAAAGX010000014.1"/>
</dbReference>
<sequence>MPPVDRLTQDGVAHVNCSRSLLRRTVAAGDLRFSTAAGIEFVLGRGDGPDFGPACEGPAYGLTRLTELSAYCDDVLTGLDAQGVPVDQLHPEHAPGQFEISVGATDPVAAAATASPPRPRRSPPASSTRSRRRPR</sequence>
<evidence type="ECO:0000313" key="6">
    <source>
        <dbReference type="EMBL" id="GAA0248654.1"/>
    </source>
</evidence>
<evidence type="ECO:0000256" key="1">
    <source>
        <dbReference type="ARBA" id="ARBA00009897"/>
    </source>
</evidence>
<evidence type="ECO:0000259" key="5">
    <source>
        <dbReference type="Pfam" id="PF00120"/>
    </source>
</evidence>
<reference evidence="6 7" key="1">
    <citation type="journal article" date="2019" name="Int. J. Syst. Evol. Microbiol.">
        <title>The Global Catalogue of Microorganisms (GCM) 10K type strain sequencing project: providing services to taxonomists for standard genome sequencing and annotation.</title>
        <authorList>
            <consortium name="The Broad Institute Genomics Platform"/>
            <consortium name="The Broad Institute Genome Sequencing Center for Infectious Disease"/>
            <person name="Wu L."/>
            <person name="Ma J."/>
        </authorList>
    </citation>
    <scope>NUCLEOTIDE SEQUENCE [LARGE SCALE GENOMIC DNA]</scope>
    <source>
        <strain evidence="6 7">JCM 10425</strain>
    </source>
</reference>
<proteinExistence type="inferred from homology"/>